<gene>
    <name evidence="5" type="ORF">Y5S_02782</name>
</gene>
<evidence type="ECO:0000313" key="6">
    <source>
        <dbReference type="Proteomes" id="UP000029444"/>
    </source>
</evidence>
<dbReference type="NCBIfam" id="TIGR01509">
    <property type="entry name" value="HAD-SF-IA-v3"/>
    <property type="match status" value="1"/>
</dbReference>
<keyword evidence="1" id="KW-0479">Metal-binding</keyword>
<keyword evidence="2" id="KW-0378">Hydrolase</keyword>
<dbReference type="Pfam" id="PF13419">
    <property type="entry name" value="HAD_2"/>
    <property type="match status" value="1"/>
</dbReference>
<dbReference type="PANTHER" id="PTHR43434:SF23">
    <property type="entry name" value="PHOSPHOGLYCOLATE PHOSPHATASE"/>
    <property type="match status" value="1"/>
</dbReference>
<dbReference type="NCBIfam" id="TIGR01549">
    <property type="entry name" value="HAD-SF-IA-v1"/>
    <property type="match status" value="1"/>
</dbReference>
<dbReference type="Gene3D" id="3.40.50.1000">
    <property type="entry name" value="HAD superfamily/HAD-like"/>
    <property type="match status" value="1"/>
</dbReference>
<dbReference type="PATRIC" id="fig|1177154.3.peg.2822"/>
<evidence type="ECO:0000256" key="1">
    <source>
        <dbReference type="ARBA" id="ARBA00022723"/>
    </source>
</evidence>
<evidence type="ECO:0000256" key="2">
    <source>
        <dbReference type="ARBA" id="ARBA00022801"/>
    </source>
</evidence>
<dbReference type="GO" id="GO:0006281">
    <property type="term" value="P:DNA repair"/>
    <property type="evidence" value="ECO:0007669"/>
    <property type="project" value="TreeGrafter"/>
</dbReference>
<accession>A0A095SI39</accession>
<dbReference type="GO" id="GO:0046872">
    <property type="term" value="F:metal ion binding"/>
    <property type="evidence" value="ECO:0007669"/>
    <property type="project" value="UniProtKB-KW"/>
</dbReference>
<dbReference type="EMBL" id="ARXV01000012">
    <property type="protein sequence ID" value="KGD64014.1"/>
    <property type="molecule type" value="Genomic_DNA"/>
</dbReference>
<dbReference type="SFLD" id="SFLDG01129">
    <property type="entry name" value="C1.5:_HAD__Beta-PGM__Phosphata"/>
    <property type="match status" value="1"/>
</dbReference>
<dbReference type="Proteomes" id="UP000029444">
    <property type="component" value="Unassembled WGS sequence"/>
</dbReference>
<dbReference type="SFLD" id="SFLDG01135">
    <property type="entry name" value="C1.5.6:_HAD__Beta-PGM__Phospha"/>
    <property type="match status" value="1"/>
</dbReference>
<dbReference type="AlphaFoldDB" id="A0A095SI39"/>
<dbReference type="Gene3D" id="1.10.150.240">
    <property type="entry name" value="Putative phosphatase, domain 2"/>
    <property type="match status" value="1"/>
</dbReference>
<dbReference type="RefSeq" id="WP_035233801.1">
    <property type="nucleotide sequence ID" value="NZ_ARXV01000012.1"/>
</dbReference>
<name>A0A095SI39_9GAMM</name>
<keyword evidence="6" id="KW-1185">Reference proteome</keyword>
<reference evidence="5 6" key="1">
    <citation type="submission" date="2012-09" db="EMBL/GenBank/DDBJ databases">
        <title>Genome Sequence of alkane-degrading Bacterium Alcanivorax sp. 19-m-6.</title>
        <authorList>
            <person name="Lai Q."/>
            <person name="Shao Z."/>
        </authorList>
    </citation>
    <scope>NUCLEOTIDE SEQUENCE [LARGE SCALE GENOMIC DNA]</scope>
    <source>
        <strain evidence="5 6">19-m-6</strain>
    </source>
</reference>
<evidence type="ECO:0000256" key="4">
    <source>
        <dbReference type="ARBA" id="ARBA00023277"/>
    </source>
</evidence>
<protein>
    <submittedName>
        <fullName evidence="5">Phosphoglycolate phosphatase</fullName>
    </submittedName>
</protein>
<dbReference type="SFLD" id="SFLDS00003">
    <property type="entry name" value="Haloacid_Dehalogenase"/>
    <property type="match status" value="1"/>
</dbReference>
<dbReference type="SUPFAM" id="SSF56784">
    <property type="entry name" value="HAD-like"/>
    <property type="match status" value="1"/>
</dbReference>
<dbReference type="OrthoDB" id="9776368at2"/>
<dbReference type="InterPro" id="IPR006439">
    <property type="entry name" value="HAD-SF_hydro_IA"/>
</dbReference>
<dbReference type="STRING" id="1177154.Y5S_02782"/>
<dbReference type="InterPro" id="IPR023214">
    <property type="entry name" value="HAD_sf"/>
</dbReference>
<dbReference type="GO" id="GO:0005829">
    <property type="term" value="C:cytosol"/>
    <property type="evidence" value="ECO:0007669"/>
    <property type="project" value="TreeGrafter"/>
</dbReference>
<keyword evidence="4" id="KW-0119">Carbohydrate metabolism</keyword>
<dbReference type="InterPro" id="IPR050155">
    <property type="entry name" value="HAD-like_hydrolase_sf"/>
</dbReference>
<comment type="caution">
    <text evidence="5">The sequence shown here is derived from an EMBL/GenBank/DDBJ whole genome shotgun (WGS) entry which is preliminary data.</text>
</comment>
<evidence type="ECO:0000313" key="5">
    <source>
        <dbReference type="EMBL" id="KGD64014.1"/>
    </source>
</evidence>
<dbReference type="eggNOG" id="COG0546">
    <property type="taxonomic scope" value="Bacteria"/>
</dbReference>
<keyword evidence="3" id="KW-0460">Magnesium</keyword>
<dbReference type="InterPro" id="IPR041492">
    <property type="entry name" value="HAD_2"/>
</dbReference>
<dbReference type="InterPro" id="IPR036412">
    <property type="entry name" value="HAD-like_sf"/>
</dbReference>
<evidence type="ECO:0000256" key="3">
    <source>
        <dbReference type="ARBA" id="ARBA00022842"/>
    </source>
</evidence>
<dbReference type="InterPro" id="IPR023198">
    <property type="entry name" value="PGP-like_dom2"/>
</dbReference>
<sequence>MERLEAVYFDLDGTLIDTAPDFYTVLNTLLKKHGRPEVTYSAVRANVSNGARALTELGFGTGPDDLTFPAFLEELLDAYEQHLAVDTVLFPGMAESLDWMDANRIPWGIVTNKPSRFTHKVLEGLGLHERVGPVLCPDDVKQRKPDPEGLLIAANADQVTPANCLYVGDHLRDIQAGHNAGMATAVAAFGYIDADDDPHGWQATYYLEQGSDLLPLLQKLRG</sequence>
<proteinExistence type="predicted"/>
<organism evidence="5 6">
    <name type="scientific">Alcanivorax nanhaiticus</name>
    <dbReference type="NCBI Taxonomy" id="1177154"/>
    <lineage>
        <taxon>Bacteria</taxon>
        <taxon>Pseudomonadati</taxon>
        <taxon>Pseudomonadota</taxon>
        <taxon>Gammaproteobacteria</taxon>
        <taxon>Oceanospirillales</taxon>
        <taxon>Alcanivoracaceae</taxon>
        <taxon>Alcanivorax</taxon>
    </lineage>
</organism>
<dbReference type="GO" id="GO:0008967">
    <property type="term" value="F:phosphoglycolate phosphatase activity"/>
    <property type="evidence" value="ECO:0007669"/>
    <property type="project" value="TreeGrafter"/>
</dbReference>
<dbReference type="PANTHER" id="PTHR43434">
    <property type="entry name" value="PHOSPHOGLYCOLATE PHOSPHATASE"/>
    <property type="match status" value="1"/>
</dbReference>